<dbReference type="AlphaFoldDB" id="A0A398BMR0"/>
<dbReference type="InterPro" id="IPR050707">
    <property type="entry name" value="HTH_MetabolicPath_Reg"/>
</dbReference>
<dbReference type="RefSeq" id="WP_119136748.1">
    <property type="nucleotide sequence ID" value="NZ_QXXQ01000023.1"/>
</dbReference>
<dbReference type="Gene3D" id="3.30.450.40">
    <property type="match status" value="1"/>
</dbReference>
<proteinExistence type="predicted"/>
<evidence type="ECO:0000259" key="5">
    <source>
        <dbReference type="PROSITE" id="PS51078"/>
    </source>
</evidence>
<feature type="domain" description="HTH iclR-type" evidence="4">
    <location>
        <begin position="1"/>
        <end position="63"/>
    </location>
</feature>
<dbReference type="InterPro" id="IPR036388">
    <property type="entry name" value="WH-like_DNA-bd_sf"/>
</dbReference>
<evidence type="ECO:0000256" key="2">
    <source>
        <dbReference type="ARBA" id="ARBA00023125"/>
    </source>
</evidence>
<sequence>MGTVSKALELLDLFRRDRPQIGLSDLARLSGVNKATCFRLMTELQTYGLIEQIGAAREYRIGPAVLRLAALREEVAPFKSVVVPILTALAESTGESTHVSVLAGDRVELVHFVYSTQHGTRVMMHDADHLPFHASSSGLAILAHAPEALRERILARKLPKFTPQTQTDPAIIRARLDEIRRSGIAESAGSFEEDVHSVAVPLFNARSTCMGAVAVAAPSARMSDALRARIKAEIITAALQIMQLRGGIPPEGFALGAPPSIPSPP</sequence>
<keyword evidence="2" id="KW-0238">DNA-binding</keyword>
<dbReference type="OrthoDB" id="6811967at2"/>
<keyword evidence="3" id="KW-0804">Transcription</keyword>
<evidence type="ECO:0000259" key="4">
    <source>
        <dbReference type="PROSITE" id="PS51077"/>
    </source>
</evidence>
<dbReference type="PROSITE" id="PS51078">
    <property type="entry name" value="ICLR_ED"/>
    <property type="match status" value="1"/>
</dbReference>
<dbReference type="SUPFAM" id="SSF55781">
    <property type="entry name" value="GAF domain-like"/>
    <property type="match status" value="1"/>
</dbReference>
<comment type="caution">
    <text evidence="6">The sequence shown here is derived from an EMBL/GenBank/DDBJ whole genome shotgun (WGS) entry which is preliminary data.</text>
</comment>
<dbReference type="GO" id="GO:0003700">
    <property type="term" value="F:DNA-binding transcription factor activity"/>
    <property type="evidence" value="ECO:0007669"/>
    <property type="project" value="TreeGrafter"/>
</dbReference>
<dbReference type="SMART" id="SM00346">
    <property type="entry name" value="HTH_ICLR"/>
    <property type="match status" value="1"/>
</dbReference>
<dbReference type="Gene3D" id="1.10.10.10">
    <property type="entry name" value="Winged helix-like DNA-binding domain superfamily/Winged helix DNA-binding domain"/>
    <property type="match status" value="1"/>
</dbReference>
<dbReference type="InterPro" id="IPR014757">
    <property type="entry name" value="Tscrpt_reg_IclR_C"/>
</dbReference>
<dbReference type="InterPro" id="IPR036390">
    <property type="entry name" value="WH_DNA-bd_sf"/>
</dbReference>
<dbReference type="Pfam" id="PF09339">
    <property type="entry name" value="HTH_IclR"/>
    <property type="match status" value="1"/>
</dbReference>
<dbReference type="SUPFAM" id="SSF46785">
    <property type="entry name" value="Winged helix' DNA-binding domain"/>
    <property type="match status" value="1"/>
</dbReference>
<keyword evidence="1" id="KW-0805">Transcription regulation</keyword>
<dbReference type="InterPro" id="IPR029016">
    <property type="entry name" value="GAF-like_dom_sf"/>
</dbReference>
<dbReference type="InterPro" id="IPR005471">
    <property type="entry name" value="Tscrpt_reg_IclR_N"/>
</dbReference>
<dbReference type="Pfam" id="PF01614">
    <property type="entry name" value="IclR_C"/>
    <property type="match status" value="1"/>
</dbReference>
<dbReference type="GO" id="GO:0003677">
    <property type="term" value="F:DNA binding"/>
    <property type="evidence" value="ECO:0007669"/>
    <property type="project" value="UniProtKB-KW"/>
</dbReference>
<evidence type="ECO:0000313" key="6">
    <source>
        <dbReference type="EMBL" id="RID89808.1"/>
    </source>
</evidence>
<keyword evidence="7" id="KW-1185">Reference proteome</keyword>
<dbReference type="PROSITE" id="PS51077">
    <property type="entry name" value="HTH_ICLR"/>
    <property type="match status" value="1"/>
</dbReference>
<evidence type="ECO:0000313" key="7">
    <source>
        <dbReference type="Proteomes" id="UP000266649"/>
    </source>
</evidence>
<dbReference type="Proteomes" id="UP000266649">
    <property type="component" value="Unassembled WGS sequence"/>
</dbReference>
<gene>
    <name evidence="6" type="ORF">D2N39_21190</name>
</gene>
<reference evidence="6 7" key="1">
    <citation type="submission" date="2018-09" db="EMBL/GenBank/DDBJ databases">
        <title>Gemmobacter lutimaris sp. nov., a marine bacterium isolated from tidal flat.</title>
        <authorList>
            <person name="Lee D.W."/>
            <person name="Yoo Y."/>
            <person name="Kim J.-J."/>
            <person name="Kim B.S."/>
        </authorList>
    </citation>
    <scope>NUCLEOTIDE SEQUENCE [LARGE SCALE GENOMIC DNA]</scope>
    <source>
        <strain evidence="6 7">YJ-T1-11</strain>
    </source>
</reference>
<dbReference type="PANTHER" id="PTHR30136:SF24">
    <property type="entry name" value="HTH-TYPE TRANSCRIPTIONAL REPRESSOR ALLR"/>
    <property type="match status" value="1"/>
</dbReference>
<feature type="domain" description="IclR-ED" evidence="5">
    <location>
        <begin position="64"/>
        <end position="247"/>
    </location>
</feature>
<evidence type="ECO:0000256" key="3">
    <source>
        <dbReference type="ARBA" id="ARBA00023163"/>
    </source>
</evidence>
<dbReference type="PANTHER" id="PTHR30136">
    <property type="entry name" value="HELIX-TURN-HELIX TRANSCRIPTIONAL REGULATOR, ICLR FAMILY"/>
    <property type="match status" value="1"/>
</dbReference>
<name>A0A398BMR0_9RHOB</name>
<dbReference type="EMBL" id="QXXQ01000023">
    <property type="protein sequence ID" value="RID89808.1"/>
    <property type="molecule type" value="Genomic_DNA"/>
</dbReference>
<dbReference type="GO" id="GO:0045892">
    <property type="term" value="P:negative regulation of DNA-templated transcription"/>
    <property type="evidence" value="ECO:0007669"/>
    <property type="project" value="TreeGrafter"/>
</dbReference>
<accession>A0A398BMR0</accession>
<evidence type="ECO:0000256" key="1">
    <source>
        <dbReference type="ARBA" id="ARBA00023015"/>
    </source>
</evidence>
<organism evidence="6 7">
    <name type="scientific">Gemmobacter lutimaris</name>
    <dbReference type="NCBI Taxonomy" id="2306023"/>
    <lineage>
        <taxon>Bacteria</taxon>
        <taxon>Pseudomonadati</taxon>
        <taxon>Pseudomonadota</taxon>
        <taxon>Alphaproteobacteria</taxon>
        <taxon>Rhodobacterales</taxon>
        <taxon>Paracoccaceae</taxon>
        <taxon>Gemmobacter</taxon>
    </lineage>
</organism>
<protein>
    <submittedName>
        <fullName evidence="6">IclR family transcriptional regulator</fullName>
    </submittedName>
</protein>